<gene>
    <name evidence="1" type="ordered locus">RER_pREL1-00620</name>
</gene>
<dbReference type="AlphaFoldDB" id="Q3L9V8"/>
<proteinExistence type="predicted"/>
<protein>
    <submittedName>
        <fullName evidence="1">Uncharacterized protein</fullName>
    </submittedName>
</protein>
<dbReference type="PATRIC" id="fig|234621.6.peg.188"/>
<evidence type="ECO:0000313" key="2">
    <source>
        <dbReference type="Proteomes" id="UP000002204"/>
    </source>
</evidence>
<keyword evidence="1" id="KW-0614">Plasmid</keyword>
<geneLocation type="plasmid" evidence="1 2">
    <name>pREL1</name>
</geneLocation>
<reference evidence="1 2" key="2">
    <citation type="journal article" date="2006" name="Environ. Microbiol.">
        <title>Sequence analysis of three plasmids harboured in Rhodococcus erythropolis strain PR4.</title>
        <authorList>
            <person name="Sekine M."/>
            <person name="Tanikawa S."/>
            <person name="Omata S."/>
            <person name="Saito M."/>
            <person name="Fujisawa T."/>
            <person name="Tsukatani N."/>
            <person name="Tajima T."/>
            <person name="Sekigawa T."/>
            <person name="Kosugi H."/>
            <person name="Matsuo Y."/>
            <person name="Nishiko R."/>
            <person name="Imamura K."/>
            <person name="Ito M."/>
            <person name="Narita H."/>
            <person name="Tago S."/>
            <person name="Fujita N."/>
            <person name="Harayama S."/>
        </authorList>
    </citation>
    <scope>NUCLEOTIDE SEQUENCE [LARGE SCALE GENOMIC DNA]</scope>
    <source>
        <strain evidence="2">PR4 / NBRC 100887</strain>
        <plasmid evidence="1 2">pREL1</plasmid>
    </source>
</reference>
<reference evidence="2" key="1">
    <citation type="submission" date="2005-03" db="EMBL/GenBank/DDBJ databases">
        <title>Comparison of the complete genome sequences of Rhodococcus erythropolis PR4 and Rhodococcus opacus B4.</title>
        <authorList>
            <person name="Takarada H."/>
            <person name="Sekine M."/>
            <person name="Hosoyama A."/>
            <person name="Yamada R."/>
            <person name="Fujisawa T."/>
            <person name="Omata S."/>
            <person name="Shimizu A."/>
            <person name="Tsukatani N."/>
            <person name="Tanikawa S."/>
            <person name="Fujita N."/>
            <person name="Harayama S."/>
        </authorList>
    </citation>
    <scope>NUCLEOTIDE SEQUENCE [LARGE SCALE GENOMIC DNA]</scope>
    <source>
        <strain evidence="2">PR4 / NBRC 100887</strain>
        <plasmid evidence="2">pREL1</plasmid>
    </source>
</reference>
<dbReference type="HOGENOM" id="CLU_1065091_0_0_11"/>
<organism evidence="1 2">
    <name type="scientific">Rhodococcus erythropolis (strain PR4 / NBRC 100887)</name>
    <dbReference type="NCBI Taxonomy" id="234621"/>
    <lineage>
        <taxon>Bacteria</taxon>
        <taxon>Bacillati</taxon>
        <taxon>Actinomycetota</taxon>
        <taxon>Actinomycetes</taxon>
        <taxon>Mycobacteriales</taxon>
        <taxon>Nocardiaceae</taxon>
        <taxon>Rhodococcus</taxon>
        <taxon>Rhodococcus erythropolis group</taxon>
    </lineage>
</organism>
<dbReference type="Proteomes" id="UP000002204">
    <property type="component" value="Plasmid pREL1"/>
</dbReference>
<evidence type="ECO:0000313" key="1">
    <source>
        <dbReference type="EMBL" id="BAE46005.1"/>
    </source>
</evidence>
<dbReference type="EMBL" id="AP008931">
    <property type="protein sequence ID" value="BAE46005.1"/>
    <property type="molecule type" value="Genomic_DNA"/>
</dbReference>
<dbReference type="KEGG" id="rer:RER_pREL1-00620"/>
<accession>Q3L9V8</accession>
<name>Q3L9V8_RHOE4</name>
<sequence>MRWRRRRNRFQSPNRVELVDEFLDHVHKVAERTLPASDAPGSAGVRRLHVVATLIRELEEHVDTREARGSNALESASLGQFYVMTAHSCAARLAADLDAEDTPGRDDERLSALDEFHAVQAATGITVRVHGMPTSPEGVKALTELVRQAHRGEEPPVVAAENEREVGRFGALLDCTVPDRDLRGLVEHFERLANEASGPIGSRMPVVRARTLVTFFDQYAARLTKTGRDALPSPHVLEHATVCHLSERARWHLDRVRSIRR</sequence>
<dbReference type="RefSeq" id="WP_003941823.1">
    <property type="nucleotide sequence ID" value="NC_007491.1"/>
</dbReference>